<dbReference type="EMBL" id="CP006664">
    <property type="protein sequence ID" value="AIJ10398.1"/>
    <property type="molecule type" value="Genomic_DNA"/>
</dbReference>
<evidence type="ECO:0000313" key="2">
    <source>
        <dbReference type="Proteomes" id="UP000028681"/>
    </source>
</evidence>
<dbReference type="HOGENOM" id="CLU_3215567_0_0_6"/>
<accession>A0A076LVD0</accession>
<gene>
    <name evidence="1" type="ORF">ETEE_3990</name>
</gene>
<sequence length="44" mass="5226">MSKNPQPYVCVRRSAGVYGVYKERWQECEPHHAAGWRFMGERVE</sequence>
<protein>
    <submittedName>
        <fullName evidence="1">Uncharacterized protein</fullName>
    </submittedName>
</protein>
<dbReference type="Proteomes" id="UP000028681">
    <property type="component" value="Chromosome"/>
</dbReference>
<dbReference type="KEGG" id="ete:ETEE_3990"/>
<reference evidence="1 2" key="1">
    <citation type="journal article" date="2012" name="PLoS ONE">
        <title>Edwardsiella comparative phylogenomics reveal the new intra/inter-species taxonomic relationships, virulence evolution and niche adaptation mechanisms.</title>
        <authorList>
            <person name="Yang M."/>
            <person name="Lv Y."/>
            <person name="Xiao J."/>
            <person name="Wu H."/>
            <person name="Zheng H."/>
            <person name="Liu Q."/>
            <person name="Zhang Y."/>
            <person name="Wang Q."/>
        </authorList>
    </citation>
    <scope>NUCLEOTIDE SEQUENCE [LARGE SCALE GENOMIC DNA]</scope>
    <source>
        <strain evidence="2">080813</strain>
    </source>
</reference>
<proteinExistence type="predicted"/>
<organism evidence="1 2">
    <name type="scientific">Edwardsiella anguillarum ET080813</name>
    <dbReference type="NCBI Taxonomy" id="667120"/>
    <lineage>
        <taxon>Bacteria</taxon>
        <taxon>Pseudomonadati</taxon>
        <taxon>Pseudomonadota</taxon>
        <taxon>Gammaproteobacteria</taxon>
        <taxon>Enterobacterales</taxon>
        <taxon>Hafniaceae</taxon>
        <taxon>Edwardsiella</taxon>
    </lineage>
</organism>
<evidence type="ECO:0000313" key="1">
    <source>
        <dbReference type="EMBL" id="AIJ10398.1"/>
    </source>
</evidence>
<name>A0A076LVD0_9GAMM</name>
<dbReference type="AlphaFoldDB" id="A0A076LVD0"/>